<dbReference type="EMBL" id="JH432064">
    <property type="status" value="NOT_ANNOTATED_CDS"/>
    <property type="molecule type" value="Genomic_DNA"/>
</dbReference>
<dbReference type="Pfam" id="PF09763">
    <property type="entry name" value="Sec3_CC"/>
    <property type="match status" value="1"/>
</dbReference>
<proteinExistence type="inferred from homology"/>
<dbReference type="GO" id="GO:0006887">
    <property type="term" value="P:exocytosis"/>
    <property type="evidence" value="ECO:0007669"/>
    <property type="project" value="UniProtKB-KW"/>
</dbReference>
<dbReference type="Pfam" id="PF15277">
    <property type="entry name" value="Sec3-PIP2_bind"/>
    <property type="match status" value="1"/>
</dbReference>
<dbReference type="HOGENOM" id="CLU_015381_1_0_1"/>
<feature type="coiled-coil region" evidence="5">
    <location>
        <begin position="232"/>
        <end position="283"/>
    </location>
</feature>
<dbReference type="AlphaFoldDB" id="T1JC86"/>
<keyword evidence="4 5" id="KW-0175">Coiled coil</keyword>
<keyword evidence="3" id="KW-0268">Exocytosis</keyword>
<dbReference type="PANTHER" id="PTHR16092:SF14">
    <property type="entry name" value="EXOCYST COMPLEX COMPONENT 1 ISOFORM X1"/>
    <property type="match status" value="1"/>
</dbReference>
<name>T1JC86_STRMM</name>
<evidence type="ECO:0000256" key="1">
    <source>
        <dbReference type="ARBA" id="ARBA00006518"/>
    </source>
</evidence>
<dbReference type="EnsemblMetazoa" id="SMAR011396-RA">
    <property type="protein sequence ID" value="SMAR011396-PA"/>
    <property type="gene ID" value="SMAR011396"/>
</dbReference>
<organism evidence="7 8">
    <name type="scientific">Strigamia maritima</name>
    <name type="common">European centipede</name>
    <name type="synonym">Geophilus maritimus</name>
    <dbReference type="NCBI Taxonomy" id="126957"/>
    <lineage>
        <taxon>Eukaryota</taxon>
        <taxon>Metazoa</taxon>
        <taxon>Ecdysozoa</taxon>
        <taxon>Arthropoda</taxon>
        <taxon>Myriapoda</taxon>
        <taxon>Chilopoda</taxon>
        <taxon>Pleurostigmophora</taxon>
        <taxon>Geophilomorpha</taxon>
        <taxon>Linotaeniidae</taxon>
        <taxon>Strigamia</taxon>
    </lineage>
</organism>
<evidence type="ECO:0000256" key="5">
    <source>
        <dbReference type="SAM" id="Coils"/>
    </source>
</evidence>
<keyword evidence="2" id="KW-0813">Transport</keyword>
<evidence type="ECO:0000259" key="6">
    <source>
        <dbReference type="SMART" id="SM01313"/>
    </source>
</evidence>
<comment type="similarity">
    <text evidence="1">Belongs to the SEC3 family.</text>
</comment>
<dbReference type="GO" id="GO:0005546">
    <property type="term" value="F:phosphatidylinositol-4,5-bisphosphate binding"/>
    <property type="evidence" value="ECO:0007669"/>
    <property type="project" value="TreeGrafter"/>
</dbReference>
<reference evidence="7" key="2">
    <citation type="submission" date="2015-02" db="UniProtKB">
        <authorList>
            <consortium name="EnsemblMetazoa"/>
        </authorList>
    </citation>
    <scope>IDENTIFICATION</scope>
</reference>
<dbReference type="InterPro" id="IPR019160">
    <property type="entry name" value="Sec3_CC"/>
</dbReference>
<evidence type="ECO:0000256" key="2">
    <source>
        <dbReference type="ARBA" id="ARBA00022448"/>
    </source>
</evidence>
<dbReference type="GO" id="GO:0005886">
    <property type="term" value="C:plasma membrane"/>
    <property type="evidence" value="ECO:0007669"/>
    <property type="project" value="TreeGrafter"/>
</dbReference>
<dbReference type="CDD" id="cd14683">
    <property type="entry name" value="PH-EXOC1"/>
    <property type="match status" value="1"/>
</dbReference>
<evidence type="ECO:0000256" key="4">
    <source>
        <dbReference type="ARBA" id="ARBA00023054"/>
    </source>
</evidence>
<dbReference type="PhylomeDB" id="T1JC86"/>
<dbReference type="SMART" id="SM01313">
    <property type="entry name" value="Sec3-PIP2_bind"/>
    <property type="match status" value="1"/>
</dbReference>
<dbReference type="InterPro" id="IPR048628">
    <property type="entry name" value="Sec3_C"/>
</dbReference>
<dbReference type="OMA" id="NQHVMSA"/>
<dbReference type="InterPro" id="IPR028258">
    <property type="entry name" value="Sec3-PIP2_bind"/>
</dbReference>
<evidence type="ECO:0000256" key="3">
    <source>
        <dbReference type="ARBA" id="ARBA00022483"/>
    </source>
</evidence>
<evidence type="ECO:0000313" key="8">
    <source>
        <dbReference type="Proteomes" id="UP000014500"/>
    </source>
</evidence>
<dbReference type="GO" id="GO:0000145">
    <property type="term" value="C:exocyst"/>
    <property type="evidence" value="ECO:0007669"/>
    <property type="project" value="InterPro"/>
</dbReference>
<feature type="domain" description="Exocyst complex component Sec3 PIP2-binding N-terminal" evidence="6">
    <location>
        <begin position="31"/>
        <end position="121"/>
    </location>
</feature>
<dbReference type="GO" id="GO:0006893">
    <property type="term" value="P:Golgi to plasma membrane transport"/>
    <property type="evidence" value="ECO:0007669"/>
    <property type="project" value="TreeGrafter"/>
</dbReference>
<keyword evidence="8" id="KW-1185">Reference proteome</keyword>
<dbReference type="PANTHER" id="PTHR16092">
    <property type="entry name" value="SEC3/SYNTAXIN-RELATED"/>
    <property type="match status" value="1"/>
</dbReference>
<sequence length="871" mass="100692">MTAIRHTLHKDLFRPNSERLLAICHVAKASKKKKMSVLCIAVTTEKPFAVNIYQVKKSDKDVYKKKCSWTLRQLQEIDGKEEAKDTNEFELKFEKVYKWAASNINERNSFILCLWKTCCQYLPNKKPKFNHMPERLLEDPILTPEVELSSQPIGEEDAIEMEDYQDLTEKEETGVEKLMSQCEFAISNAEAFTEQLSKDLSILDGTNIHTIMASEKEVEHLIQMIQGAIDEAVKIETKLDAYTDVVKNVQNNIEKMEEKNLLIKIENANNTKLLEELDNLVSQLDLDHKHQVALLDSDLTNPGNISACIAAANALQKALNAKVPAALMKMNAYQEQQKFLEKFRTKFSQRLARHLNNLFIHLGNELGASLSVYAVELTLPKHVLRHKDLVVYADLMNWLRNVEYSSYEALSKTYTSSLRKLYDRDIREFFDNAKQTISGKSEKEKKGKSGSSQDLNGSVVVNKPKASSLLAVEKDVFGSEMDLSERRKFDMLLERMLSELEPVCLAEQQFCIKFFKHLTDSTSQLTSLQPGIPVVTVTQTANTELMSQKKERQINEEVRRMMGELFPVLESELLTFIGYYEKQDGFYSMYLLVRFSQHVMSAQDTGSFLSMTFANALVQAKRNFDKFMQAQIKSIEDAKLHKKSKCGILPFISNFEDFAQQAETIFKDSDRRIDLDKWYVKLLRTMFDVIPRLAKEHPKTPQEVIMMENYHHLYALLSQLKISCLDNERKEAKQLYNEWLQAYVTKYFGRPLVKLNIFFDGVQNKVAQGIKEEEIGYQLAYSKQELRKVIKEYPGKEVKKGLEHLNKKVEKHLCEDENLLQVVWHSMQEEFIRQYKAIHALIERCYPGSMITVEFTISEILQFFSDIARSH</sequence>
<dbReference type="Gene3D" id="2.30.29.90">
    <property type="match status" value="1"/>
</dbReference>
<dbReference type="STRING" id="126957.T1JC86"/>
<dbReference type="eggNOG" id="KOG2148">
    <property type="taxonomic scope" value="Eukaryota"/>
</dbReference>
<evidence type="ECO:0000313" key="7">
    <source>
        <dbReference type="EnsemblMetazoa" id="SMAR011396-PA"/>
    </source>
</evidence>
<protein>
    <recommendedName>
        <fullName evidence="6">Exocyst complex component Sec3 PIP2-binding N-terminal domain-containing protein</fullName>
    </recommendedName>
</protein>
<dbReference type="Proteomes" id="UP000014500">
    <property type="component" value="Unassembled WGS sequence"/>
</dbReference>
<accession>T1JC86</accession>
<reference evidence="8" key="1">
    <citation type="submission" date="2011-05" db="EMBL/GenBank/DDBJ databases">
        <authorList>
            <person name="Richards S.R."/>
            <person name="Qu J."/>
            <person name="Jiang H."/>
            <person name="Jhangiani S.N."/>
            <person name="Agravi P."/>
            <person name="Goodspeed R."/>
            <person name="Gross S."/>
            <person name="Mandapat C."/>
            <person name="Jackson L."/>
            <person name="Mathew T."/>
            <person name="Pu L."/>
            <person name="Thornton R."/>
            <person name="Saada N."/>
            <person name="Wilczek-Boney K.B."/>
            <person name="Lee S."/>
            <person name="Kovar C."/>
            <person name="Wu Y."/>
            <person name="Scherer S.E."/>
            <person name="Worley K.C."/>
            <person name="Muzny D.M."/>
            <person name="Gibbs R."/>
        </authorList>
    </citation>
    <scope>NUCLEOTIDE SEQUENCE</scope>
    <source>
        <strain evidence="8">Brora</strain>
    </source>
</reference>
<dbReference type="Pfam" id="PF20654">
    <property type="entry name" value="Sec3_C-term"/>
    <property type="match status" value="1"/>
</dbReference>